<dbReference type="KEGG" id="cai:Caci_7664"/>
<feature type="transmembrane region" description="Helical" evidence="2">
    <location>
        <begin position="829"/>
        <end position="851"/>
    </location>
</feature>
<reference evidence="3 4" key="1">
    <citation type="journal article" date="2009" name="Stand. Genomic Sci.">
        <title>Complete genome sequence of Catenulispora acidiphila type strain (ID 139908).</title>
        <authorList>
            <person name="Copeland A."/>
            <person name="Lapidus A."/>
            <person name="Glavina Del Rio T."/>
            <person name="Nolan M."/>
            <person name="Lucas S."/>
            <person name="Chen F."/>
            <person name="Tice H."/>
            <person name="Cheng J.F."/>
            <person name="Bruce D."/>
            <person name="Goodwin L."/>
            <person name="Pitluck S."/>
            <person name="Mikhailova N."/>
            <person name="Pati A."/>
            <person name="Ivanova N."/>
            <person name="Mavromatis K."/>
            <person name="Chen A."/>
            <person name="Palaniappan K."/>
            <person name="Chain P."/>
            <person name="Land M."/>
            <person name="Hauser L."/>
            <person name="Chang Y.J."/>
            <person name="Jeffries C.D."/>
            <person name="Chertkov O."/>
            <person name="Brettin T."/>
            <person name="Detter J.C."/>
            <person name="Han C."/>
            <person name="Ali Z."/>
            <person name="Tindall B.J."/>
            <person name="Goker M."/>
            <person name="Bristow J."/>
            <person name="Eisen J.A."/>
            <person name="Markowitz V."/>
            <person name="Hugenholtz P."/>
            <person name="Kyrpides N.C."/>
            <person name="Klenk H.P."/>
        </authorList>
    </citation>
    <scope>NUCLEOTIDE SEQUENCE [LARGE SCALE GENOMIC DNA]</scope>
    <source>
        <strain evidence="4">DSM 44928 / JCM 14897 / NBRC 102108 / NRRL B-24433 / ID139908</strain>
    </source>
</reference>
<dbReference type="RefSeq" id="WP_015796213.1">
    <property type="nucleotide sequence ID" value="NC_013131.1"/>
</dbReference>
<evidence type="ECO:0000256" key="2">
    <source>
        <dbReference type="SAM" id="Phobius"/>
    </source>
</evidence>
<accession>C7QCM5</accession>
<keyword evidence="2" id="KW-0812">Transmembrane</keyword>
<gene>
    <name evidence="3" type="ordered locus">Caci_7664</name>
</gene>
<dbReference type="SUPFAM" id="SSF53850">
    <property type="entry name" value="Periplasmic binding protein-like II"/>
    <property type="match status" value="1"/>
</dbReference>
<proteinExistence type="predicted"/>
<feature type="compositionally biased region" description="Polar residues" evidence="1">
    <location>
        <begin position="734"/>
        <end position="752"/>
    </location>
</feature>
<evidence type="ECO:0000313" key="3">
    <source>
        <dbReference type="EMBL" id="ACU76488.1"/>
    </source>
</evidence>
<evidence type="ECO:0000313" key="4">
    <source>
        <dbReference type="Proteomes" id="UP000000851"/>
    </source>
</evidence>
<dbReference type="EMBL" id="CP001700">
    <property type="protein sequence ID" value="ACU76488.1"/>
    <property type="molecule type" value="Genomic_DNA"/>
</dbReference>
<protein>
    <recommendedName>
        <fullName evidence="5">PBP domain-containing protein</fullName>
    </recommendedName>
</protein>
<dbReference type="AlphaFoldDB" id="C7QCM5"/>
<organism evidence="3 4">
    <name type="scientific">Catenulispora acidiphila (strain DSM 44928 / JCM 14897 / NBRC 102108 / NRRL B-24433 / ID139908)</name>
    <dbReference type="NCBI Taxonomy" id="479433"/>
    <lineage>
        <taxon>Bacteria</taxon>
        <taxon>Bacillati</taxon>
        <taxon>Actinomycetota</taxon>
        <taxon>Actinomycetes</taxon>
        <taxon>Catenulisporales</taxon>
        <taxon>Catenulisporaceae</taxon>
        <taxon>Catenulispora</taxon>
    </lineage>
</organism>
<feature type="region of interest" description="Disordered" evidence="1">
    <location>
        <begin position="776"/>
        <end position="805"/>
    </location>
</feature>
<dbReference type="eggNOG" id="COG0226">
    <property type="taxonomic scope" value="Bacteria"/>
</dbReference>
<sequence precursor="true">MSPREAGLRRRPGLRAYCAAVLAWTVTFMTALVLLPPSAHTTAVAHADSTSVTVQGPQRYDPGTGALGAHGTVTVSQTRNLVDQMVHVSWTGFTPSTDGAYVVVGQSGSWNVVHYPVVVYECRGADPKITDCYGSYHYGQSADDTNGEGFVQPAVGPGLQAPDYPTNEQGAVTAGDATGGLDLEVYTASQAPSLGCDAAHQCSIVVEPNYGGDALGFNTADGSANCADHSADAGLGGEATNVTFGSVDYTGTGSQSGEQCAWNYRTVVPIDFAPVPGSCAASATDVVAEGMPMLDRALTQWVVGSCLAGNTPVTVNASTDLTEPEARGDFLAGAPGADVAFTSLPADPAAKSARPYTYVPVGNTGIAIAFFVDDPVTGLPIRTMNLDARLVAKLLTQSYDLEYVPGLLSDTASVAGNPSCIFADPEFLALNPTGGAFTWPSCQDVTALNTLPIVAGGKTDLVRELTTWIMSDPDARSFLAGSPDPWKMHVDTFYRSSKYPYPIDSLITQDSSGPPLDPATGKPVDPAGGHRDYGHLKGFEWNPIQSGLDEVLRHLITATPTCITPDYDPAVGGHGKCAAEHIGSRGVLAIMDTGRAAAFDLPAASLKNAAGAYVAPTAPAMAAAASDFVTDPATGTQSLQWGNAGPAYAGDAAAYPLTVPAYAMAPTSGVSAAKAASVANFLAAVTDNRSGQLSGQAPGELAPGYVADTAVQSVQAGVALTKIRAAAGPAGPASTVTATGPPTTSGNQVLTPVTVSKNGTTSVSYLTSTLGGGTGGTGGIGGTGSGGSGSSSKGAVAGGSSGPTRSITGSTAAASVGSAKADTAGFGRLVLPILLIVGLVLMAAGPAALMLSSGTAGARIRALWPRSSRRFGR</sequence>
<dbReference type="OrthoDB" id="5107506at2"/>
<feature type="region of interest" description="Disordered" evidence="1">
    <location>
        <begin position="729"/>
        <end position="752"/>
    </location>
</feature>
<keyword evidence="4" id="KW-1185">Reference proteome</keyword>
<dbReference type="Gene3D" id="3.40.190.10">
    <property type="entry name" value="Periplasmic binding protein-like II"/>
    <property type="match status" value="2"/>
</dbReference>
<keyword evidence="2" id="KW-1133">Transmembrane helix</keyword>
<dbReference type="HOGENOM" id="CLU_344457_0_0_11"/>
<evidence type="ECO:0008006" key="5">
    <source>
        <dbReference type="Google" id="ProtNLM"/>
    </source>
</evidence>
<evidence type="ECO:0000256" key="1">
    <source>
        <dbReference type="SAM" id="MobiDB-lite"/>
    </source>
</evidence>
<feature type="compositionally biased region" description="Gly residues" evidence="1">
    <location>
        <begin position="776"/>
        <end position="789"/>
    </location>
</feature>
<dbReference type="STRING" id="479433.Caci_7664"/>
<keyword evidence="2" id="KW-0472">Membrane</keyword>
<name>C7QCM5_CATAD</name>
<dbReference type="InParanoid" id="C7QCM5"/>
<dbReference type="Proteomes" id="UP000000851">
    <property type="component" value="Chromosome"/>
</dbReference>